<gene>
    <name evidence="11" type="primary">MED16</name>
    <name evidence="15" type="ORF">C0Q70_05652</name>
</gene>
<accession>A0A2T7PLT8</accession>
<keyword evidence="6 11" id="KW-0805">Transcription regulation</keyword>
<protein>
    <recommendedName>
        <fullName evidence="3 11">Mediator of RNA polymerase II transcription subunit 16</fullName>
    </recommendedName>
    <alternativeName>
        <fullName evidence="10 11">Mediator complex subunit 16</fullName>
    </alternativeName>
</protein>
<dbReference type="GO" id="GO:0045893">
    <property type="term" value="P:positive regulation of DNA-templated transcription"/>
    <property type="evidence" value="ECO:0007669"/>
    <property type="project" value="TreeGrafter"/>
</dbReference>
<dbReference type="EMBL" id="PZQS01000003">
    <property type="protein sequence ID" value="PVD34380.1"/>
    <property type="molecule type" value="Genomic_DNA"/>
</dbReference>
<evidence type="ECO:0000256" key="6">
    <source>
        <dbReference type="ARBA" id="ARBA00023015"/>
    </source>
</evidence>
<evidence type="ECO:0000256" key="10">
    <source>
        <dbReference type="ARBA" id="ARBA00032015"/>
    </source>
</evidence>
<keyword evidence="8 11" id="KW-0804">Transcription</keyword>
<name>A0A2T7PLT8_POMCA</name>
<evidence type="ECO:0000256" key="3">
    <source>
        <dbReference type="ARBA" id="ARBA00019614"/>
    </source>
</evidence>
<evidence type="ECO:0000313" key="16">
    <source>
        <dbReference type="Proteomes" id="UP000245119"/>
    </source>
</evidence>
<evidence type="ECO:0000256" key="4">
    <source>
        <dbReference type="ARBA" id="ARBA00022574"/>
    </source>
</evidence>
<dbReference type="InterPro" id="IPR021665">
    <property type="entry name" value="Mediator_Med16_N"/>
</dbReference>
<comment type="subunit">
    <text evidence="11">Component of the Mediator complex.</text>
</comment>
<comment type="subcellular location">
    <subcellularLocation>
        <location evidence="1 11">Nucleus</location>
    </subcellularLocation>
</comment>
<evidence type="ECO:0000256" key="1">
    <source>
        <dbReference type="ARBA" id="ARBA00004123"/>
    </source>
</evidence>
<dbReference type="SUPFAM" id="SSF69322">
    <property type="entry name" value="Tricorn protease domain 2"/>
    <property type="match status" value="1"/>
</dbReference>
<keyword evidence="16" id="KW-1185">Reference proteome</keyword>
<dbReference type="PANTHER" id="PTHR13224">
    <property type="entry name" value="THYROID HORMONE RECEPTOR-ASSOCIATED PROTEIN-RELATED"/>
    <property type="match status" value="1"/>
</dbReference>
<dbReference type="PANTHER" id="PTHR13224:SF6">
    <property type="entry name" value="MEDIATOR OF RNA POLYMERASE II TRANSCRIPTION SUBUNIT 16"/>
    <property type="match status" value="1"/>
</dbReference>
<dbReference type="Pfam" id="PF11635">
    <property type="entry name" value="Med16_N"/>
    <property type="match status" value="1"/>
</dbReference>
<dbReference type="Pfam" id="PF20718">
    <property type="entry name" value="Med16_bridge"/>
    <property type="match status" value="1"/>
</dbReference>
<evidence type="ECO:0000256" key="9">
    <source>
        <dbReference type="ARBA" id="ARBA00023242"/>
    </source>
</evidence>
<proteinExistence type="inferred from homology"/>
<evidence type="ECO:0000313" key="15">
    <source>
        <dbReference type="EMBL" id="PVD34380.1"/>
    </source>
</evidence>
<reference evidence="15 16" key="1">
    <citation type="submission" date="2018-04" db="EMBL/GenBank/DDBJ databases">
        <title>The genome of golden apple snail Pomacea canaliculata provides insight into stress tolerance and invasive adaptation.</title>
        <authorList>
            <person name="Liu C."/>
            <person name="Liu B."/>
            <person name="Ren Y."/>
            <person name="Zhang Y."/>
            <person name="Wang H."/>
            <person name="Li S."/>
            <person name="Jiang F."/>
            <person name="Yin L."/>
            <person name="Zhang G."/>
            <person name="Qian W."/>
            <person name="Fan W."/>
        </authorList>
    </citation>
    <scope>NUCLEOTIDE SEQUENCE [LARGE SCALE GENOMIC DNA]</scope>
    <source>
        <strain evidence="15">SZHN2017</strain>
        <tissue evidence="15">Muscle</tissue>
    </source>
</reference>
<dbReference type="AlphaFoldDB" id="A0A2T7PLT8"/>
<evidence type="ECO:0000259" key="12">
    <source>
        <dbReference type="Pfam" id="PF11635"/>
    </source>
</evidence>
<evidence type="ECO:0000256" key="8">
    <source>
        <dbReference type="ARBA" id="ARBA00023163"/>
    </source>
</evidence>
<dbReference type="InterPro" id="IPR048338">
    <property type="entry name" value="Mediator_Med16"/>
</dbReference>
<comment type="function">
    <text evidence="11">Component of the Mediator complex, a coactivator involved in the regulated transcription of nearly all RNA polymerase II-dependent genes. Mediator functions as a bridge to convey information from gene-specific regulatory proteins to the basal RNA polymerase II transcription machinery. Mediator is recruited to promoters by direct interactions with regulatory proteins and serves as a scaffold for the assembly of a functional preinitiation complex with RNA polymerase II and the general transcription factors.</text>
</comment>
<keyword evidence="4" id="KW-0853">WD repeat</keyword>
<keyword evidence="7 11" id="KW-0010">Activator</keyword>
<dbReference type="InterPro" id="IPR048616">
    <property type="entry name" value="MED16_bridge"/>
</dbReference>
<keyword evidence="9 11" id="KW-0539">Nucleus</keyword>
<dbReference type="GO" id="GO:0016592">
    <property type="term" value="C:mediator complex"/>
    <property type="evidence" value="ECO:0007669"/>
    <property type="project" value="InterPro"/>
</dbReference>
<feature type="domain" description="Mediator complex subunit 16 C-terminal" evidence="14">
    <location>
        <begin position="734"/>
        <end position="794"/>
    </location>
</feature>
<evidence type="ECO:0000259" key="13">
    <source>
        <dbReference type="Pfam" id="PF20718"/>
    </source>
</evidence>
<evidence type="ECO:0000256" key="11">
    <source>
        <dbReference type="RuleBase" id="RU364149"/>
    </source>
</evidence>
<comment type="similarity">
    <text evidence="2 11">Belongs to the Mediator complex subunit 16 family.</text>
</comment>
<dbReference type="Pfam" id="PF20719">
    <property type="entry name" value="Med16_C"/>
    <property type="match status" value="1"/>
</dbReference>
<evidence type="ECO:0000259" key="14">
    <source>
        <dbReference type="Pfam" id="PF20719"/>
    </source>
</evidence>
<dbReference type="OrthoDB" id="10018574at2759"/>
<evidence type="ECO:0000256" key="7">
    <source>
        <dbReference type="ARBA" id="ARBA00023159"/>
    </source>
</evidence>
<organism evidence="15 16">
    <name type="scientific">Pomacea canaliculata</name>
    <name type="common">Golden apple snail</name>
    <dbReference type="NCBI Taxonomy" id="400727"/>
    <lineage>
        <taxon>Eukaryota</taxon>
        <taxon>Metazoa</taxon>
        <taxon>Spiralia</taxon>
        <taxon>Lophotrochozoa</taxon>
        <taxon>Mollusca</taxon>
        <taxon>Gastropoda</taxon>
        <taxon>Caenogastropoda</taxon>
        <taxon>Architaenioglossa</taxon>
        <taxon>Ampullarioidea</taxon>
        <taxon>Ampullariidae</taxon>
        <taxon>Pomacea</taxon>
    </lineage>
</organism>
<feature type="domain" description="Mediator of RNA polymerase II transcription subunit 16 central helical bridge" evidence="13">
    <location>
        <begin position="427"/>
        <end position="624"/>
    </location>
</feature>
<comment type="caution">
    <text evidence="15">The sequence shown here is derived from an EMBL/GenBank/DDBJ whole genome shotgun (WGS) entry which is preliminary data.</text>
</comment>
<feature type="domain" description="Mediator complex subunit Med16 N-terminal" evidence="12">
    <location>
        <begin position="89"/>
        <end position="359"/>
    </location>
</feature>
<dbReference type="Proteomes" id="UP000245119">
    <property type="component" value="Linkage Group LG3"/>
</dbReference>
<keyword evidence="5" id="KW-0677">Repeat</keyword>
<evidence type="ECO:0000256" key="2">
    <source>
        <dbReference type="ARBA" id="ARBA00006543"/>
    </source>
</evidence>
<evidence type="ECO:0000256" key="5">
    <source>
        <dbReference type="ARBA" id="ARBA00022737"/>
    </source>
</evidence>
<dbReference type="InterPro" id="IPR048339">
    <property type="entry name" value="Mediator_Med16_C"/>
</dbReference>
<sequence>MVELGREINLIDEVSGCPFEVVYEVCVFDLDRPWEEFRVTTVSVPVAYMRWDPSGSHLLIVDAGGTFTVWIMKDYLINTWEEYGSTALPGEEVLILAWLHNGIQVLFNPEKHDQVAYNDKFQRSKFNPTVTHFGNKPLDGWMAVTATGLVTVGLLQEPGQKLIMGKQCLAPGYLRLTQADIAFMASGEVMVAASDGTVGSAIQCFIISVKLENNACKITTHPGASFFLKSTAEYSNRDLHLHVSKICFLNRENSDILLVCCAGPNHSSVEVWHLLEQTMPLNRIFQSVANPELACKTPKWMHKASIVHNAHLTDIARPKLPMNRTYNIETTAFVAYFACTYRDGVIKIIHRQSYQVIHTSSMETLGGPVSSVPGDHLLTSSPHLMSCVQTSTGCGLVGQSQGSLCVFRVFNSRDGCLQLLPGFLVLLLEYTMFVGHDIWDVLLAVRQGMVEGLAQQIIDNFQKQTPSFQELIRMRLLRLRMALCSIVPSGRQRAAECRALLTLFSISTVLRSIFRPKAVSVQEKTPAEKLTAHCSISTETDIDALIKNLDPEEFIVESVKKEKGSQASLQMLQPFIQWVADFVLHLLSSVPLIQNGHNMPGMGLLRDVSVLVMLRDLLAIMRLWGSINPACLPTFSTTSFHDCLGHIFKLLTRVWQIRKEGASMELEEGLVDECASLPSKVLIPDFHFSYGRDSCSFAVFTQPPPLRFSFGKEPDYLYAIRKTFHVYPAETAPDTKQCHDIVRHIHLGITPCEPVRECIRCGAFSLLRTMARSTLLESWEKRFIRNCVCGARWKLSNSDFKHVAKKRTK</sequence>
<dbReference type="STRING" id="400727.A0A2T7PLT8"/>